<feature type="binding site" evidence="17">
    <location>
        <position position="245"/>
    </location>
    <ligand>
        <name>FAD</name>
        <dbReference type="ChEBI" id="CHEBI:57692"/>
    </ligand>
</feature>
<feature type="active site" description="Nucleophile" evidence="16">
    <location>
        <position position="401"/>
    </location>
</feature>
<feature type="disulfide bond" description="Redox-active" evidence="18">
    <location>
        <begin position="85"/>
        <end position="91"/>
    </location>
</feature>
<feature type="disulfide bond" description="Redox-active" evidence="18">
    <location>
        <begin position="401"/>
        <end position="404"/>
    </location>
</feature>
<dbReference type="PANTHER" id="PTHR12613">
    <property type="entry name" value="ERO1-RELATED"/>
    <property type="match status" value="1"/>
</dbReference>
<sequence>MYTKARPFLPSLLHLWELQLPAEDFPECLDFPTTSQLSEDARIVRPILHRLKQRTFFRIFKLSLLADTCADPRLNSLLRDNAGKCSEPQRCGLCQCSDDEIPQTWLQKPDEEFVDRRHAASFTRWTQDQSSRQPDDPFSMFKTPKRLQADDPVFQSAGSKGPGVYVDLLLNPPCFTKYEGGVVWRLLYEQVPIHPRTGNARVSAGGSASQDVTASFLDDLTAVQPGRALGDWVCSNNANLQRLLSGMQANIAALAAENFNAVADPPPPPSLPMTTPFPSRSNGDGGNGAPAPPVFSSNMDFFRARLALHPLRVQNLYFTFGILLRAACGLSDILQECSCETGNSREDLSTRAELLHMLNVTTSSLAACSAEFMKKPFFESSNLQFLQSTEGIDSILRCVPCEKCRLHGKIKLTALHIAARMLSSSGAMPSLERNQVTALINALYYFAESIRVVEHMQDRIFLHNICVYACLVATVLLLVLLVVYFVWSTKTRARRKHHQKVMLEVKFRSTSIKKRAKSA</sequence>
<keyword evidence="20" id="KW-1133">Transmembrane helix</keyword>
<evidence type="ECO:0000313" key="21">
    <source>
        <dbReference type="EMBL" id="PFH37659.1"/>
    </source>
</evidence>
<evidence type="ECO:0000256" key="12">
    <source>
        <dbReference type="ARBA" id="ARBA00023136"/>
    </source>
</evidence>
<dbReference type="STRING" id="94643.A0A2A9MIC9"/>
<evidence type="ECO:0000256" key="19">
    <source>
        <dbReference type="SAM" id="MobiDB-lite"/>
    </source>
</evidence>
<dbReference type="GO" id="GO:0015035">
    <property type="term" value="F:protein-disulfide reductase activity"/>
    <property type="evidence" value="ECO:0007669"/>
    <property type="project" value="InterPro"/>
</dbReference>
<evidence type="ECO:0000313" key="22">
    <source>
        <dbReference type="Proteomes" id="UP000224006"/>
    </source>
</evidence>
<dbReference type="PIRSF" id="PIRSF017205">
    <property type="entry name" value="ERO1"/>
    <property type="match status" value="1"/>
</dbReference>
<dbReference type="OrthoDB" id="269384at2759"/>
<dbReference type="InterPro" id="IPR037192">
    <property type="entry name" value="ERO1-like_sf"/>
</dbReference>
<comment type="caution">
    <text evidence="21">The sequence shown here is derived from an EMBL/GenBank/DDBJ whole genome shotgun (WGS) entry which is preliminary data.</text>
</comment>
<evidence type="ECO:0000256" key="1">
    <source>
        <dbReference type="ARBA" id="ARBA00001974"/>
    </source>
</evidence>
<dbReference type="InterPro" id="IPR007266">
    <property type="entry name" value="Ero1"/>
</dbReference>
<dbReference type="VEuPathDB" id="ToxoDB:BESB_041170"/>
<feature type="transmembrane region" description="Helical" evidence="20">
    <location>
        <begin position="461"/>
        <end position="487"/>
    </location>
</feature>
<evidence type="ECO:0000256" key="2">
    <source>
        <dbReference type="ARBA" id="ARBA00004367"/>
    </source>
</evidence>
<dbReference type="AlphaFoldDB" id="A0A2A9MIC9"/>
<accession>A0A2A9MIC9</accession>
<evidence type="ECO:0000256" key="15">
    <source>
        <dbReference type="ARBA" id="ARBA00023284"/>
    </source>
</evidence>
<evidence type="ECO:0000256" key="16">
    <source>
        <dbReference type="PIRSR" id="PIRSR017205-1"/>
    </source>
</evidence>
<name>A0A2A9MIC9_BESBE</name>
<keyword evidence="15" id="KW-0676">Redox-active center</keyword>
<evidence type="ECO:0000256" key="3">
    <source>
        <dbReference type="ARBA" id="ARBA00008277"/>
    </source>
</evidence>
<evidence type="ECO:0000256" key="6">
    <source>
        <dbReference type="ARBA" id="ARBA00022630"/>
    </source>
</evidence>
<keyword evidence="10" id="KW-0249">Electron transport</keyword>
<keyword evidence="14" id="KW-0325">Glycoprotein</keyword>
<keyword evidence="13 18" id="KW-1015">Disulfide bond</keyword>
<dbReference type="KEGG" id="bbes:BESB_041170"/>
<evidence type="ECO:0000256" key="4">
    <source>
        <dbReference type="ARBA" id="ARBA00011802"/>
    </source>
</evidence>
<gene>
    <name evidence="21" type="ORF">BESB_041170</name>
</gene>
<keyword evidence="12 20" id="KW-0472">Membrane</keyword>
<dbReference type="Pfam" id="PF04137">
    <property type="entry name" value="ERO1"/>
    <property type="match status" value="1"/>
</dbReference>
<comment type="subunit">
    <text evidence="4">May function both as a monomer and a homodimer.</text>
</comment>
<reference evidence="21 22" key="1">
    <citation type="submission" date="2017-09" db="EMBL/GenBank/DDBJ databases">
        <title>Genome sequencing of Besnoitia besnoiti strain Bb-Ger1.</title>
        <authorList>
            <person name="Schares G."/>
            <person name="Venepally P."/>
            <person name="Lorenzi H.A."/>
        </authorList>
    </citation>
    <scope>NUCLEOTIDE SEQUENCE [LARGE SCALE GENOMIC DNA]</scope>
    <source>
        <strain evidence="21 22">Bb-Ger1</strain>
    </source>
</reference>
<evidence type="ECO:0000256" key="8">
    <source>
        <dbReference type="ARBA" id="ARBA00022824"/>
    </source>
</evidence>
<keyword evidence="6" id="KW-0285">Flavoprotein</keyword>
<evidence type="ECO:0000256" key="17">
    <source>
        <dbReference type="PIRSR" id="PIRSR017205-2"/>
    </source>
</evidence>
<organism evidence="21 22">
    <name type="scientific">Besnoitia besnoiti</name>
    <name type="common">Apicomplexan protozoan</name>
    <dbReference type="NCBI Taxonomy" id="94643"/>
    <lineage>
        <taxon>Eukaryota</taxon>
        <taxon>Sar</taxon>
        <taxon>Alveolata</taxon>
        <taxon>Apicomplexa</taxon>
        <taxon>Conoidasida</taxon>
        <taxon>Coccidia</taxon>
        <taxon>Eucoccidiorida</taxon>
        <taxon>Eimeriorina</taxon>
        <taxon>Sarcocystidae</taxon>
        <taxon>Besnoitia</taxon>
    </lineage>
</organism>
<evidence type="ECO:0000256" key="13">
    <source>
        <dbReference type="ARBA" id="ARBA00023157"/>
    </source>
</evidence>
<keyword evidence="22" id="KW-1185">Reference proteome</keyword>
<dbReference type="RefSeq" id="XP_029221668.1">
    <property type="nucleotide sequence ID" value="XM_029362703.1"/>
</dbReference>
<keyword evidence="20" id="KW-0812">Transmembrane</keyword>
<keyword evidence="9 17" id="KW-0274">FAD</keyword>
<feature type="binding site" evidence="17">
    <location>
        <position position="305"/>
    </location>
    <ligand>
        <name>FAD</name>
        <dbReference type="ChEBI" id="CHEBI:57692"/>
    </ligand>
</feature>
<dbReference type="GO" id="GO:0005789">
    <property type="term" value="C:endoplasmic reticulum membrane"/>
    <property type="evidence" value="ECO:0007669"/>
    <property type="project" value="UniProtKB-SubCell"/>
</dbReference>
<dbReference type="GO" id="GO:0016972">
    <property type="term" value="F:thiol oxidase activity"/>
    <property type="evidence" value="ECO:0007669"/>
    <property type="project" value="InterPro"/>
</dbReference>
<comment type="subcellular location">
    <subcellularLocation>
        <location evidence="2">Endoplasmic reticulum membrane</location>
        <topology evidence="2">Peripheral membrane protein</topology>
        <orientation evidence="2">Lumenal side</orientation>
    </subcellularLocation>
</comment>
<evidence type="ECO:0000256" key="14">
    <source>
        <dbReference type="ARBA" id="ARBA00023180"/>
    </source>
</evidence>
<evidence type="ECO:0000256" key="20">
    <source>
        <dbReference type="SAM" id="Phobius"/>
    </source>
</evidence>
<keyword evidence="8" id="KW-0256">Endoplasmic reticulum</keyword>
<evidence type="ECO:0000256" key="7">
    <source>
        <dbReference type="ARBA" id="ARBA00022729"/>
    </source>
</evidence>
<proteinExistence type="inferred from homology"/>
<evidence type="ECO:0000256" key="11">
    <source>
        <dbReference type="ARBA" id="ARBA00023002"/>
    </source>
</evidence>
<feature type="region of interest" description="Disordered" evidence="19">
    <location>
        <begin position="265"/>
        <end position="290"/>
    </location>
</feature>
<feature type="active site" evidence="16">
    <location>
        <position position="404"/>
    </location>
</feature>
<protein>
    <submittedName>
        <fullName evidence="21">Putative endoplasmic reticulum oxidoreductin</fullName>
    </submittedName>
</protein>
<dbReference type="GO" id="GO:0034975">
    <property type="term" value="P:protein folding in endoplasmic reticulum"/>
    <property type="evidence" value="ECO:0007669"/>
    <property type="project" value="InterPro"/>
</dbReference>
<keyword evidence="7" id="KW-0732">Signal</keyword>
<feature type="binding site" evidence="17">
    <location>
        <position position="184"/>
    </location>
    <ligand>
        <name>FAD</name>
        <dbReference type="ChEBI" id="CHEBI:57692"/>
    </ligand>
</feature>
<comment type="cofactor">
    <cofactor evidence="1 17">
        <name>FAD</name>
        <dbReference type="ChEBI" id="CHEBI:57692"/>
    </cofactor>
</comment>
<dbReference type="GeneID" id="40309098"/>
<keyword evidence="11" id="KW-0560">Oxidoreductase</keyword>
<dbReference type="SUPFAM" id="SSF110019">
    <property type="entry name" value="ERO1-like"/>
    <property type="match status" value="1"/>
</dbReference>
<evidence type="ECO:0000256" key="9">
    <source>
        <dbReference type="ARBA" id="ARBA00022827"/>
    </source>
</evidence>
<evidence type="ECO:0000256" key="10">
    <source>
        <dbReference type="ARBA" id="ARBA00022982"/>
    </source>
</evidence>
<keyword evidence="5" id="KW-0813">Transport</keyword>
<evidence type="ECO:0000256" key="5">
    <source>
        <dbReference type="ARBA" id="ARBA00022448"/>
    </source>
</evidence>
<dbReference type="GO" id="GO:0071949">
    <property type="term" value="F:FAD binding"/>
    <property type="evidence" value="ECO:0007669"/>
    <property type="project" value="InterPro"/>
</dbReference>
<comment type="similarity">
    <text evidence="3">Belongs to the EROs family.</text>
</comment>
<dbReference type="PANTHER" id="PTHR12613:SF0">
    <property type="entry name" value="ERO1-LIKE PROTEIN"/>
    <property type="match status" value="1"/>
</dbReference>
<evidence type="ECO:0000256" key="18">
    <source>
        <dbReference type="PIRSR" id="PIRSR017205-3"/>
    </source>
</evidence>
<feature type="binding site" evidence="17">
    <location>
        <position position="176"/>
    </location>
    <ligand>
        <name>FAD</name>
        <dbReference type="ChEBI" id="CHEBI:57692"/>
    </ligand>
</feature>
<dbReference type="EMBL" id="NWUJ01000002">
    <property type="protein sequence ID" value="PFH37659.1"/>
    <property type="molecule type" value="Genomic_DNA"/>
</dbReference>
<dbReference type="Proteomes" id="UP000224006">
    <property type="component" value="Chromosome II"/>
</dbReference>